<evidence type="ECO:0000313" key="3">
    <source>
        <dbReference type="EMBL" id="EEQ93679.1"/>
    </source>
</evidence>
<dbReference type="PANTHER" id="PTHR48080">
    <property type="entry name" value="D-GALACTONATE DEHYDRATASE-RELATED"/>
    <property type="match status" value="1"/>
</dbReference>
<dbReference type="SMART" id="SM00922">
    <property type="entry name" value="MR_MLE"/>
    <property type="match status" value="1"/>
</dbReference>
<dbReference type="InterPro" id="IPR029017">
    <property type="entry name" value="Enolase-like_N"/>
</dbReference>
<organism evidence="3 4">
    <name type="scientific">Brucella intermedia LMG 3301</name>
    <dbReference type="NCBI Taxonomy" id="641118"/>
    <lineage>
        <taxon>Bacteria</taxon>
        <taxon>Pseudomonadati</taxon>
        <taxon>Pseudomonadota</taxon>
        <taxon>Alphaproteobacteria</taxon>
        <taxon>Hyphomicrobiales</taxon>
        <taxon>Brucellaceae</taxon>
        <taxon>Brucella/Ochrobactrum group</taxon>
        <taxon>Brucella</taxon>
    </lineage>
</organism>
<dbReference type="InterPro" id="IPR034593">
    <property type="entry name" value="DgoD-like"/>
</dbReference>
<dbReference type="GO" id="GO:0016829">
    <property type="term" value="F:lyase activity"/>
    <property type="evidence" value="ECO:0007669"/>
    <property type="project" value="UniProtKB-KW"/>
</dbReference>
<gene>
    <name evidence="3" type="ORF">OINT_2000848</name>
</gene>
<name>C4WLX9_9HYPH</name>
<dbReference type="CDD" id="cd03316">
    <property type="entry name" value="MR_like"/>
    <property type="match status" value="1"/>
</dbReference>
<comment type="caution">
    <text evidence="3">The sequence shown here is derived from an EMBL/GenBank/DDBJ whole genome shotgun (WGS) entry which is preliminary data.</text>
</comment>
<dbReference type="InterPro" id="IPR036849">
    <property type="entry name" value="Enolase-like_C_sf"/>
</dbReference>
<dbReference type="Gene3D" id="3.30.390.10">
    <property type="entry name" value="Enolase-like, N-terminal domain"/>
    <property type="match status" value="1"/>
</dbReference>
<dbReference type="Pfam" id="PF13378">
    <property type="entry name" value="MR_MLE_C"/>
    <property type="match status" value="1"/>
</dbReference>
<dbReference type="InterPro" id="IPR013342">
    <property type="entry name" value="Mandelate_racemase_C"/>
</dbReference>
<dbReference type="SFLD" id="SFLDS00001">
    <property type="entry name" value="Enolase"/>
    <property type="match status" value="1"/>
</dbReference>
<proteinExistence type="predicted"/>
<evidence type="ECO:0000256" key="1">
    <source>
        <dbReference type="ARBA" id="ARBA00023239"/>
    </source>
</evidence>
<dbReference type="AlphaFoldDB" id="C4WLX9"/>
<dbReference type="PANTHER" id="PTHR48080:SF2">
    <property type="entry name" value="D-GALACTONATE DEHYDRATASE"/>
    <property type="match status" value="1"/>
</dbReference>
<dbReference type="EMBL" id="ACQA01000002">
    <property type="protein sequence ID" value="EEQ93679.1"/>
    <property type="molecule type" value="Genomic_DNA"/>
</dbReference>
<dbReference type="Pfam" id="PF02746">
    <property type="entry name" value="MR_MLE_N"/>
    <property type="match status" value="1"/>
</dbReference>
<dbReference type="HOGENOM" id="CLU_030273_3_0_5"/>
<protein>
    <submittedName>
        <fullName evidence="3">Mandelate racemase/muconate lactonizing protein</fullName>
    </submittedName>
</protein>
<dbReference type="SUPFAM" id="SSF51604">
    <property type="entry name" value="Enolase C-terminal domain-like"/>
    <property type="match status" value="1"/>
</dbReference>
<dbReference type="SFLD" id="SFLDG00179">
    <property type="entry name" value="mandelate_racemase"/>
    <property type="match status" value="1"/>
</dbReference>
<feature type="domain" description="Mandelate racemase/muconate lactonizing enzyme C-terminal" evidence="2">
    <location>
        <begin position="158"/>
        <end position="268"/>
    </location>
</feature>
<dbReference type="InterPro" id="IPR029065">
    <property type="entry name" value="Enolase_C-like"/>
</dbReference>
<sequence>MGGAMKITAIETIRIAERPNLLWVEVHTDEGITGLGETFFMSETVESYLHEYVAPRVLGRDPLQIDLLASDLVGYLGFRSTGAEVRGNSAFDIALWDLYGKAANLPIAQLLGGFSRQSIRTYNTCAGTEYIKKATGQQSGNYGLAGSGASYDDLNGFLHHADELALSLLEEGITAMKIWPFDMAAEKTRGQYISQPDLKAALQPFEKIRAAVGDRMDIMVEFHSMWQLLPAMQIARELKPFKTFWHEDPIKMDSLGSLKRYAEASIAPICASETLGSRWAFRDLLETGVAGVVMLDLSWCGGLSEARKIAAMAEAWHLPVAPHDCTGPVVLCASTHLSLNAPNALIQESVRAFYKTWYRDLVTALPEVKDGMITVPPGTGLGMALSSEMDKAYTVGRRKTDRSNF</sequence>
<dbReference type="Proteomes" id="UP000004386">
    <property type="component" value="Unassembled WGS sequence"/>
</dbReference>
<accession>C4WLX9</accession>
<reference evidence="3 4" key="1">
    <citation type="submission" date="2009-05" db="EMBL/GenBank/DDBJ databases">
        <authorList>
            <person name="Setubal J.C."/>
            <person name="Boyle S."/>
            <person name="Crasta O.R."/>
            <person name="Gillespie J.J."/>
            <person name="Kenyon R.W."/>
            <person name="Lu J."/>
            <person name="Mane S."/>
            <person name="Nagrani S."/>
            <person name="Shallom J.M."/>
            <person name="Shallom S."/>
            <person name="Shukla M."/>
            <person name="Snyder E.E."/>
            <person name="Sobral B.W."/>
            <person name="Wattam A.R."/>
            <person name="Will R."/>
            <person name="Williams K."/>
            <person name="Yoo H."/>
            <person name="Munk C."/>
            <person name="Tapia R."/>
            <person name="Green L."/>
            <person name="Rogers Y."/>
            <person name="Detter J.C."/>
            <person name="Bruce D."/>
            <person name="Brettin T.S."/>
            <person name="Tsolis R."/>
        </authorList>
    </citation>
    <scope>NUCLEOTIDE SEQUENCE [LARGE SCALE GENOMIC DNA]</scope>
    <source>
        <strain evidence="3 4">LMG 3301</strain>
    </source>
</reference>
<evidence type="ECO:0000313" key="4">
    <source>
        <dbReference type="Proteomes" id="UP000004386"/>
    </source>
</evidence>
<evidence type="ECO:0000259" key="2">
    <source>
        <dbReference type="SMART" id="SM00922"/>
    </source>
</evidence>
<dbReference type="InterPro" id="IPR013341">
    <property type="entry name" value="Mandelate_racemase_N_dom"/>
</dbReference>
<dbReference type="Gene3D" id="3.20.20.120">
    <property type="entry name" value="Enolase-like C-terminal domain"/>
    <property type="match status" value="1"/>
</dbReference>
<keyword evidence="1" id="KW-0456">Lyase</keyword>
<dbReference type="SUPFAM" id="SSF54826">
    <property type="entry name" value="Enolase N-terminal domain-like"/>
    <property type="match status" value="1"/>
</dbReference>